<evidence type="ECO:0000313" key="2">
    <source>
        <dbReference type="Proteomes" id="UP001178461"/>
    </source>
</evidence>
<dbReference type="Proteomes" id="UP001178461">
    <property type="component" value="Chromosome 7"/>
</dbReference>
<sequence>MMVLSPCTKGWFSEHSSLKPFTYPVPETRFFHAGANVYKFKIKYGNSMSVNIDFHGSIVNEELQDAIRVILGNLNDLCPFTTEHLIIFPYLNQWEKVSDLRFMRGDTFIVPYPYVCTVYVELNLLKHGALWGKAGCREACNSDNSGSDQKDNVDTERTIKWRRLEDTVEISHPRISRGRNVTKNTTCIHATAKPEVGFENEKLWEDTVHPTLNQPEEIACQYCGSATVNNDYENKRLWESAAYVRTKNTENAPQKGQVAAVQKRAEENVELKAKGFLELLKSFLFPPILQRIFTGSSQPS</sequence>
<name>A0AA35KN19_9SAUR</name>
<dbReference type="Pfam" id="PF15077">
    <property type="entry name" value="MAJIN"/>
    <property type="match status" value="1"/>
</dbReference>
<gene>
    <name evidence="1" type="ORF">PODLI_1B016882</name>
</gene>
<proteinExistence type="predicted"/>
<dbReference type="AlphaFoldDB" id="A0AA35KN19"/>
<dbReference type="PANTHER" id="PTHR35824:SF1">
    <property type="entry name" value="MEMBRANE-ANCHORED JUNCTION PROTEIN"/>
    <property type="match status" value="1"/>
</dbReference>
<accession>A0AA35KN19</accession>
<organism evidence="1 2">
    <name type="scientific">Podarcis lilfordi</name>
    <name type="common">Lilford's wall lizard</name>
    <dbReference type="NCBI Taxonomy" id="74358"/>
    <lineage>
        <taxon>Eukaryota</taxon>
        <taxon>Metazoa</taxon>
        <taxon>Chordata</taxon>
        <taxon>Craniata</taxon>
        <taxon>Vertebrata</taxon>
        <taxon>Euteleostomi</taxon>
        <taxon>Lepidosauria</taxon>
        <taxon>Squamata</taxon>
        <taxon>Bifurcata</taxon>
        <taxon>Unidentata</taxon>
        <taxon>Episquamata</taxon>
        <taxon>Laterata</taxon>
        <taxon>Lacertibaenia</taxon>
        <taxon>Lacertidae</taxon>
        <taxon>Podarcis</taxon>
    </lineage>
</organism>
<dbReference type="EMBL" id="OX395132">
    <property type="protein sequence ID" value="CAI5780254.1"/>
    <property type="molecule type" value="Genomic_DNA"/>
</dbReference>
<dbReference type="GO" id="GO:0005637">
    <property type="term" value="C:nuclear inner membrane"/>
    <property type="evidence" value="ECO:0007669"/>
    <property type="project" value="TreeGrafter"/>
</dbReference>
<evidence type="ECO:0000313" key="1">
    <source>
        <dbReference type="EMBL" id="CAI5780254.1"/>
    </source>
</evidence>
<dbReference type="PANTHER" id="PTHR35824">
    <property type="entry name" value="MEMBRANE-ANCHORED JUNCTION PROTEIN MAJIN"/>
    <property type="match status" value="1"/>
</dbReference>
<protein>
    <submittedName>
        <fullName evidence="1">Membrane-anchored junction protein isoform X11</fullName>
    </submittedName>
</protein>
<dbReference type="GO" id="GO:0070197">
    <property type="term" value="P:meiotic attachment of telomere to nuclear envelope"/>
    <property type="evidence" value="ECO:0007669"/>
    <property type="project" value="TreeGrafter"/>
</dbReference>
<dbReference type="InterPro" id="IPR027816">
    <property type="entry name" value="MAJIN"/>
</dbReference>
<dbReference type="GO" id="GO:0003677">
    <property type="term" value="F:DNA binding"/>
    <property type="evidence" value="ECO:0007669"/>
    <property type="project" value="InterPro"/>
</dbReference>
<reference evidence="1" key="1">
    <citation type="submission" date="2022-12" db="EMBL/GenBank/DDBJ databases">
        <authorList>
            <person name="Alioto T."/>
            <person name="Alioto T."/>
            <person name="Gomez Garrido J."/>
        </authorList>
    </citation>
    <scope>NUCLEOTIDE SEQUENCE</scope>
</reference>
<dbReference type="GO" id="GO:0007129">
    <property type="term" value="P:homologous chromosome pairing at meiosis"/>
    <property type="evidence" value="ECO:0007669"/>
    <property type="project" value="TreeGrafter"/>
</dbReference>
<keyword evidence="2" id="KW-1185">Reference proteome</keyword>